<evidence type="ECO:0000256" key="1">
    <source>
        <dbReference type="SAM" id="MobiDB-lite"/>
    </source>
</evidence>
<sequence>MKNVLRTPRASWKFSKTWDIGCPEKKLSFARPRFDSKTLEPPLEGTISHRTGDSLSSEGSWTLCLDPPQPFKGSTPGGSDINMADRSEHKGPPQDKIDQRLVWTIWGFLGLLFLPAPMEGGPGHQLVLSSHTPQNWTWSLKNALTGAHIATITTDRQPHFIIHLCSLGLPIISGGGGAGSKGKVSSGKMGKGGHGGKCGIDDKLKKTLQDIDIYACPIGKNKRYNGGPGNHCHH</sequence>
<evidence type="ECO:0000313" key="2">
    <source>
        <dbReference type="Proteomes" id="UP000694906"/>
    </source>
</evidence>
<gene>
    <name evidence="3" type="primary">LOC101704146</name>
</gene>
<protein>
    <submittedName>
        <fullName evidence="3">Uncharacterized protein LOC101704146</fullName>
    </submittedName>
</protein>
<reference evidence="3" key="1">
    <citation type="submission" date="2025-08" db="UniProtKB">
        <authorList>
            <consortium name="RefSeq"/>
        </authorList>
    </citation>
    <scope>IDENTIFICATION</scope>
</reference>
<proteinExistence type="predicted"/>
<accession>A0AAX6NWJ9</accession>
<dbReference type="Gene3D" id="3.90.310.10">
    <property type="entry name" value="ENV polyprotein, receptor-binding domain"/>
    <property type="match status" value="1"/>
</dbReference>
<dbReference type="KEGG" id="hgl:101704146"/>
<dbReference type="SUPFAM" id="SSF49830">
    <property type="entry name" value="ENV polyprotein, receptor-binding domain"/>
    <property type="match status" value="1"/>
</dbReference>
<dbReference type="InterPro" id="IPR008981">
    <property type="entry name" value="FMuLV_rcpt-bd"/>
</dbReference>
<feature type="compositionally biased region" description="Basic and acidic residues" evidence="1">
    <location>
        <begin position="83"/>
        <end position="94"/>
    </location>
</feature>
<dbReference type="RefSeq" id="XP_004838591.1">
    <property type="nucleotide sequence ID" value="XM_004838534.3"/>
</dbReference>
<dbReference type="GeneID" id="101704146"/>
<organism evidence="2 3">
    <name type="scientific">Heterocephalus glaber</name>
    <name type="common">Naked mole rat</name>
    <dbReference type="NCBI Taxonomy" id="10181"/>
    <lineage>
        <taxon>Eukaryota</taxon>
        <taxon>Metazoa</taxon>
        <taxon>Chordata</taxon>
        <taxon>Craniata</taxon>
        <taxon>Vertebrata</taxon>
        <taxon>Euteleostomi</taxon>
        <taxon>Mammalia</taxon>
        <taxon>Eutheria</taxon>
        <taxon>Euarchontoglires</taxon>
        <taxon>Glires</taxon>
        <taxon>Rodentia</taxon>
        <taxon>Hystricomorpha</taxon>
        <taxon>Bathyergidae</taxon>
        <taxon>Heterocephalus</taxon>
    </lineage>
</organism>
<evidence type="ECO:0000313" key="3">
    <source>
        <dbReference type="RefSeq" id="XP_004838591.1"/>
    </source>
</evidence>
<feature type="region of interest" description="Disordered" evidence="1">
    <location>
        <begin position="40"/>
        <end position="59"/>
    </location>
</feature>
<keyword evidence="2" id="KW-1185">Reference proteome</keyword>
<dbReference type="AlphaFoldDB" id="A0AAX6NWJ9"/>
<name>A0AAX6NWJ9_HETGA</name>
<dbReference type="Proteomes" id="UP000694906">
    <property type="component" value="Unplaced"/>
</dbReference>
<feature type="region of interest" description="Disordered" evidence="1">
    <location>
        <begin position="66"/>
        <end position="94"/>
    </location>
</feature>